<evidence type="ECO:0000313" key="2">
    <source>
        <dbReference type="Proteomes" id="UP001168613"/>
    </source>
</evidence>
<sequence>MKIYHNPNNYAERRRQEYPDIGDQLDAVFKLAQHMRETGQKLPPDVGKWVDECAAVKQKYPAAK</sequence>
<proteinExistence type="predicted"/>
<keyword evidence="2" id="KW-1185">Reference proteome</keyword>
<evidence type="ECO:0000313" key="1">
    <source>
        <dbReference type="EMBL" id="MDN4122830.1"/>
    </source>
</evidence>
<dbReference type="Proteomes" id="UP001168613">
    <property type="component" value="Unassembled WGS sequence"/>
</dbReference>
<organism evidence="1 2">
    <name type="scientific">Alcaligenes endophyticus</name>
    <dbReference type="NCBI Taxonomy" id="1929088"/>
    <lineage>
        <taxon>Bacteria</taxon>
        <taxon>Pseudomonadati</taxon>
        <taxon>Pseudomonadota</taxon>
        <taxon>Betaproteobacteria</taxon>
        <taxon>Burkholderiales</taxon>
        <taxon>Alcaligenaceae</taxon>
        <taxon>Alcaligenes</taxon>
    </lineage>
</organism>
<dbReference type="EMBL" id="JAJHNU010000006">
    <property type="protein sequence ID" value="MDN4122830.1"/>
    <property type="molecule type" value="Genomic_DNA"/>
</dbReference>
<protein>
    <submittedName>
        <fullName evidence="1">Uncharacterized protein</fullName>
    </submittedName>
</protein>
<dbReference type="RefSeq" id="WP_266125145.1">
    <property type="nucleotide sequence ID" value="NZ_JAJHNU010000006.1"/>
</dbReference>
<name>A0ABT8ENV1_9BURK</name>
<accession>A0ABT8ENV1</accession>
<comment type="caution">
    <text evidence="1">The sequence shown here is derived from an EMBL/GenBank/DDBJ whole genome shotgun (WGS) entry which is preliminary data.</text>
</comment>
<reference evidence="1" key="1">
    <citation type="submission" date="2021-11" db="EMBL/GenBank/DDBJ databases">
        <title>Draft genome sequence of Alcaligenes endophyticus type strain CCUG 75668T.</title>
        <authorList>
            <person name="Salva-Serra F."/>
            <person name="Duran R.E."/>
            <person name="Seeger M."/>
            <person name="Moore E.R.B."/>
            <person name="Jaen-Luchoro D."/>
        </authorList>
    </citation>
    <scope>NUCLEOTIDE SEQUENCE</scope>
    <source>
        <strain evidence="1">CCUG 75668</strain>
    </source>
</reference>
<gene>
    <name evidence="1" type="ORF">LMS43_16190</name>
</gene>